<dbReference type="VEuPathDB" id="PlasmoDB:PVPAM_040007300"/>
<feature type="region of interest" description="Disordered" evidence="1">
    <location>
        <begin position="282"/>
        <end position="301"/>
    </location>
</feature>
<dbReference type="VEuPathDB" id="PlasmoDB:PVX_073190"/>
<protein>
    <recommendedName>
        <fullName evidence="4">VIR protein</fullName>
    </recommendedName>
</protein>
<dbReference type="VEuPathDB" id="PlasmoDB:PVW1_140084100"/>
<gene>
    <name evidence="2" type="ORF">PVC01_000127100</name>
</gene>
<dbReference type="EMBL" id="FLYI01000519">
    <property type="protein sequence ID" value="SCA60846.1"/>
    <property type="molecule type" value="Genomic_DNA"/>
</dbReference>
<evidence type="ECO:0008006" key="4">
    <source>
        <dbReference type="Google" id="ProtNLM"/>
    </source>
</evidence>
<dbReference type="AlphaFoldDB" id="A0A1G4EB12"/>
<proteinExistence type="predicted"/>
<sequence>MSSNEWGEQYLNHDDYAFFKPRFEKDIEISDEKRENLKDIINRLEKESYDTKKFNNLLELLMKYLNSGHVMIHCRDDKCCRYINYTLAKKVQQKDNAEYTKTTFDIFKKFMEKFYDVIGSHSCKKRLGYIKPLILSRMDILYDLYNNYSDLISLNSNDESNKLCSTLSLVVMKYKEAINKHEGDENFISQLKQLRNLILSKKPKYYSECRWDLSSIALPEPVISRQVEMQANQLSSHVPTQQSVQDEVEKSNIKANASGEPELSGLPGLQPQSLPLAEAQPLPLTPLSADPHSDQLQSGHSKSAHLLPEQFTREKPEAAELHDRFNQDLYLVYLVGWVFYFYFLSILQLDLSLEEEEDDSVKFLELLEDFHQEISDIFRNMVVGMLDIVKWICLFRGNSSCCVISS</sequence>
<evidence type="ECO:0000313" key="2">
    <source>
        <dbReference type="EMBL" id="SCA60846.1"/>
    </source>
</evidence>
<dbReference type="Proteomes" id="UP000305196">
    <property type="component" value="Unassembled WGS sequence"/>
</dbReference>
<organism evidence="2 3">
    <name type="scientific">Plasmodium vivax</name>
    <name type="common">malaria parasite P. vivax</name>
    <dbReference type="NCBI Taxonomy" id="5855"/>
    <lineage>
        <taxon>Eukaryota</taxon>
        <taxon>Sar</taxon>
        <taxon>Alveolata</taxon>
        <taxon>Apicomplexa</taxon>
        <taxon>Aconoidasida</taxon>
        <taxon>Haemosporida</taxon>
        <taxon>Plasmodiidae</taxon>
        <taxon>Plasmodium</taxon>
        <taxon>Plasmodium (Plasmodium)</taxon>
    </lineage>
</organism>
<name>A0A1G4EB12_PLAVI</name>
<evidence type="ECO:0000256" key="1">
    <source>
        <dbReference type="SAM" id="MobiDB-lite"/>
    </source>
</evidence>
<accession>A0A1G4EB12</accession>
<reference evidence="2 3" key="1">
    <citation type="submission" date="2016-07" db="EMBL/GenBank/DDBJ databases">
        <authorList>
            <consortium name="Pathogen Informatics"/>
        </authorList>
    </citation>
    <scope>NUCLEOTIDE SEQUENCE [LARGE SCALE GENOMIC DNA]</scope>
</reference>
<evidence type="ECO:0000313" key="3">
    <source>
        <dbReference type="Proteomes" id="UP000305196"/>
    </source>
</evidence>